<evidence type="ECO:0008006" key="3">
    <source>
        <dbReference type="Google" id="ProtNLM"/>
    </source>
</evidence>
<dbReference type="EMBL" id="PFQN01000004">
    <property type="protein sequence ID" value="PJC77604.1"/>
    <property type="molecule type" value="Genomic_DNA"/>
</dbReference>
<name>A0A2M8GIC9_9BACT</name>
<organism evidence="1 2">
    <name type="scientific">Candidatus Shapirobacteria bacterium CG_4_8_14_3_um_filter_39_11</name>
    <dbReference type="NCBI Taxonomy" id="1974875"/>
    <lineage>
        <taxon>Bacteria</taxon>
        <taxon>Candidatus Shapironibacteriota</taxon>
    </lineage>
</organism>
<dbReference type="GO" id="GO:0009159">
    <property type="term" value="P:deoxyribonucleoside monophosphate catabolic process"/>
    <property type="evidence" value="ECO:0007669"/>
    <property type="project" value="TreeGrafter"/>
</dbReference>
<gene>
    <name evidence="1" type="ORF">CO010_00160</name>
</gene>
<dbReference type="Pfam" id="PF05014">
    <property type="entry name" value="Nuc_deoxyrib_tr"/>
    <property type="match status" value="1"/>
</dbReference>
<dbReference type="PANTHER" id="PTHR15364">
    <property type="entry name" value="2'-DEOXYNUCLEOSIDE 5'-PHOSPHATE N-HYDROLASE 1"/>
    <property type="match status" value="1"/>
</dbReference>
<protein>
    <recommendedName>
        <fullName evidence="3">Nucleoside 2-deoxyribosyltransferase</fullName>
    </recommendedName>
</protein>
<dbReference type="PANTHER" id="PTHR15364:SF0">
    <property type="entry name" value="2'-DEOXYNUCLEOSIDE 5'-PHOSPHATE N-HYDROLASE 1"/>
    <property type="match status" value="1"/>
</dbReference>
<dbReference type="GO" id="GO:0070694">
    <property type="term" value="F:5-hydroxymethyl-dUMP N-hydrolase activity"/>
    <property type="evidence" value="ECO:0007669"/>
    <property type="project" value="TreeGrafter"/>
</dbReference>
<dbReference type="Gene3D" id="3.40.50.450">
    <property type="match status" value="1"/>
</dbReference>
<evidence type="ECO:0000313" key="1">
    <source>
        <dbReference type="EMBL" id="PJC77604.1"/>
    </source>
</evidence>
<dbReference type="AlphaFoldDB" id="A0A2M8GIC9"/>
<reference evidence="2" key="1">
    <citation type="submission" date="2017-09" db="EMBL/GenBank/DDBJ databases">
        <title>Depth-based differentiation of microbial function through sediment-hosted aquifers and enrichment of novel symbionts in the deep terrestrial subsurface.</title>
        <authorList>
            <person name="Probst A.J."/>
            <person name="Ladd B."/>
            <person name="Jarett J.K."/>
            <person name="Geller-Mcgrath D.E."/>
            <person name="Sieber C.M.K."/>
            <person name="Emerson J.B."/>
            <person name="Anantharaman K."/>
            <person name="Thomas B.C."/>
            <person name="Malmstrom R."/>
            <person name="Stieglmeier M."/>
            <person name="Klingl A."/>
            <person name="Woyke T."/>
            <person name="Ryan C.M."/>
            <person name="Banfield J.F."/>
        </authorList>
    </citation>
    <scope>NUCLEOTIDE SEQUENCE [LARGE SCALE GENOMIC DNA]</scope>
</reference>
<dbReference type="Proteomes" id="UP000230384">
    <property type="component" value="Unassembled WGS sequence"/>
</dbReference>
<dbReference type="SUPFAM" id="SSF52309">
    <property type="entry name" value="N-(deoxy)ribosyltransferase-like"/>
    <property type="match status" value="1"/>
</dbReference>
<accession>A0A2M8GIC9</accession>
<dbReference type="InterPro" id="IPR007710">
    <property type="entry name" value="Nucleoside_deoxyribTrfase"/>
</dbReference>
<comment type="caution">
    <text evidence="1">The sequence shown here is derived from an EMBL/GenBank/DDBJ whole genome shotgun (WGS) entry which is preliminary data.</text>
</comment>
<sequence length="219" mass="24876">MLVAKIVHYPIIYKSVKVFFAFSTSNLKANLETYKRVGTIITSKKSKLTVDLIKKAVREKKNDGITKNEDDEQFHKEAIGGIDEADCVIADASFPSSGVGFQIGYAISLKKPVLCIFSEEFGSRKLSKVIFTMKSPFLQISSYTENTLKSVISKFLDNLPKQYLMKFNFIITPEIDDYLTWLHNKSGKSKSETLREKVVEKVIREDKEYLSSKKHPSKA</sequence>
<dbReference type="InterPro" id="IPR051239">
    <property type="entry name" value="2'-dNMP_N-hydrolase"/>
</dbReference>
<evidence type="ECO:0000313" key="2">
    <source>
        <dbReference type="Proteomes" id="UP000230384"/>
    </source>
</evidence>
<proteinExistence type="predicted"/>